<reference evidence="2" key="1">
    <citation type="submission" date="2017-07" db="EMBL/GenBank/DDBJ databases">
        <title>Novel pathways for hydrocarbon cycling and metabolic interdependencies in hydrothermal sediment communities.</title>
        <authorList>
            <person name="Dombrowski N."/>
            <person name="Seitz K."/>
            <person name="Teske A."/>
            <person name="Baker B."/>
        </authorList>
    </citation>
    <scope>NUCLEOTIDE SEQUENCE [LARGE SCALE GENOMIC DNA]</scope>
</reference>
<evidence type="ECO:0008006" key="3">
    <source>
        <dbReference type="Google" id="ProtNLM"/>
    </source>
</evidence>
<dbReference type="Proteomes" id="UP000216312">
    <property type="component" value="Unassembled WGS sequence"/>
</dbReference>
<comment type="caution">
    <text evidence="1">The sequence shown here is derived from an EMBL/GenBank/DDBJ whole genome shotgun (WGS) entry which is preliminary data.</text>
</comment>
<evidence type="ECO:0000313" key="1">
    <source>
        <dbReference type="EMBL" id="OYV03597.1"/>
    </source>
</evidence>
<gene>
    <name evidence="1" type="ORF">CGW93_00055</name>
</gene>
<sequence length="564" mass="65474">MDIPSTLKSLIESGRFTEGEVNLISKLLEKKQAENKDVVIHFVAGDTTSYPRVDRLVVLAPDWPGVLEGCTSCIHRLGLNLQYVKAGSFSWNDTQLAVFFLDIEIKNEEEAALFDQSRAAMFRTLEFLAIGGKAKRDLLFEGMVKLQFFEATLNELYKILGKNMPPEIREEVALFFHSRSEAYIRERKVKDLARLILTNYEFIKKVRETGFPQVKVEHIGTTREKLTGISIAAFDRDLSMQDVLSSIAEVVPDYTIRYEKKFITDDGIAVYRLELAGFLEIDKLKQSIYQALLKKRLRYIKSLGVRRHIEYYVRVVLPQLIKEYRQSKIPQIFITPTLASREEISFKLIVVEAKGNKSFSKLLERIDSKPGFMVVNSEPPRPLMDTQYFTIEVQADLRVIPIIEKVYETLHAVLSEVFGKFRDFDEGVRKRDMARINALRKEFPAFWEIAREFYYSMDDFYRLEVAEDELRELIKLGVEIYKRMQKERKELVTEVHHSDNATILAIGTLRPLPATLYTKLDRYKPIINQTTIGDVHYYLIKLSSNNKPLSEDEVDEIVRWVQPH</sequence>
<dbReference type="InterPro" id="IPR045865">
    <property type="entry name" value="ACT-like_dom_sf"/>
</dbReference>
<dbReference type="SUPFAM" id="SSF55021">
    <property type="entry name" value="ACT-like"/>
    <property type="match status" value="1"/>
</dbReference>
<dbReference type="AlphaFoldDB" id="A0A257LVC2"/>
<organism evidence="1 2">
    <name type="scientific">candidate division WOR-3 bacterium 4484_18</name>
    <dbReference type="NCBI Taxonomy" id="2020626"/>
    <lineage>
        <taxon>Bacteria</taxon>
        <taxon>Bacteria division WOR-3</taxon>
    </lineage>
</organism>
<accession>A0A257LVC2</accession>
<dbReference type="EMBL" id="NMUJ01000001">
    <property type="protein sequence ID" value="OYV03597.1"/>
    <property type="molecule type" value="Genomic_DNA"/>
</dbReference>
<name>A0A257LVC2_UNCW3</name>
<proteinExistence type="predicted"/>
<protein>
    <recommendedName>
        <fullName evidence="3">ACT domain-containing protein</fullName>
    </recommendedName>
</protein>
<evidence type="ECO:0000313" key="2">
    <source>
        <dbReference type="Proteomes" id="UP000216312"/>
    </source>
</evidence>